<dbReference type="PANTHER" id="PTHR48100">
    <property type="entry name" value="BROAD-SPECIFICITY PHOSPHATASE YOR283W-RELATED"/>
    <property type="match status" value="1"/>
</dbReference>
<dbReference type="EC" id="5.4.2.11" evidence="3"/>
<dbReference type="Gene3D" id="3.40.50.1240">
    <property type="entry name" value="Phosphoglycerate mutase-like"/>
    <property type="match status" value="1"/>
</dbReference>
<dbReference type="InterPro" id="IPR013078">
    <property type="entry name" value="His_Pase_superF_clade-1"/>
</dbReference>
<dbReference type="GO" id="GO:0070297">
    <property type="term" value="P:regulation of phosphorelay signal transduction system"/>
    <property type="evidence" value="ECO:0007669"/>
    <property type="project" value="TreeGrafter"/>
</dbReference>
<feature type="region of interest" description="Disordered" evidence="2">
    <location>
        <begin position="1"/>
        <end position="48"/>
    </location>
</feature>
<dbReference type="SMART" id="SM00855">
    <property type="entry name" value="PGAM"/>
    <property type="match status" value="1"/>
</dbReference>
<feature type="binding site" evidence="1">
    <location>
        <begin position="66"/>
        <end position="67"/>
    </location>
    <ligand>
        <name>substrate</name>
    </ligand>
</feature>
<keyword evidence="3" id="KW-0413">Isomerase</keyword>
<dbReference type="STRING" id="273678.RS84_01716"/>
<evidence type="ECO:0000256" key="2">
    <source>
        <dbReference type="SAM" id="MobiDB-lite"/>
    </source>
</evidence>
<gene>
    <name evidence="3" type="primary">gpmA_3</name>
    <name evidence="3" type="ORF">RS84_01716</name>
</gene>
<sequence length="247" mass="27067">MSSPLARPEVMRRSGVHGRNPSLRDYRGGVDAPDPLPEHPAPDNPQGKLVLLRHGETEWSRTGLHTGRTDIPLTPRGEELARAAGRLVRGYDFRLILTSPLQRARRTAELAGLRAEVDPLLVEWDYGGYEGRSTADIRAELGYNWTAFNHGVIRGETPGETVEEVAARASRVLTRVLPAMADGDVALIAHGHYLRILTAVFLREAPRFGAQITLDAGSVSVLGFTREQPAILAWNHGPELPLKPSES</sequence>
<organism evidence="3 4">
    <name type="scientific">Microbacterium hydrocarbonoxydans</name>
    <dbReference type="NCBI Taxonomy" id="273678"/>
    <lineage>
        <taxon>Bacteria</taxon>
        <taxon>Bacillati</taxon>
        <taxon>Actinomycetota</taxon>
        <taxon>Actinomycetes</taxon>
        <taxon>Micrococcales</taxon>
        <taxon>Microbacteriaceae</taxon>
        <taxon>Microbacterium</taxon>
    </lineage>
</organism>
<dbReference type="PANTHER" id="PTHR48100:SF15">
    <property type="entry name" value="SEDOHEPTULOSE 1,7-BISPHOSPHATASE"/>
    <property type="match status" value="1"/>
</dbReference>
<dbReference type="InterPro" id="IPR029033">
    <property type="entry name" value="His_PPase_superfam"/>
</dbReference>
<evidence type="ECO:0000313" key="3">
    <source>
        <dbReference type="EMBL" id="KJL48087.1"/>
    </source>
</evidence>
<dbReference type="EMBL" id="JYJB01000008">
    <property type="protein sequence ID" value="KJL48087.1"/>
    <property type="molecule type" value="Genomic_DNA"/>
</dbReference>
<dbReference type="GO" id="GO:0101006">
    <property type="term" value="F:protein histidine phosphatase activity"/>
    <property type="evidence" value="ECO:0007669"/>
    <property type="project" value="TreeGrafter"/>
</dbReference>
<evidence type="ECO:0000256" key="1">
    <source>
        <dbReference type="PIRSR" id="PIRSR613078-2"/>
    </source>
</evidence>
<dbReference type="SUPFAM" id="SSF53254">
    <property type="entry name" value="Phosphoglycerate mutase-like"/>
    <property type="match status" value="1"/>
</dbReference>
<dbReference type="Pfam" id="PF00300">
    <property type="entry name" value="His_Phos_1"/>
    <property type="match status" value="1"/>
</dbReference>
<reference evidence="3 4" key="1">
    <citation type="submission" date="2015-02" db="EMBL/GenBank/DDBJ databases">
        <title>Draft genome sequences of ten Microbacterium spp. with emphasis on heavy metal contaminated environments.</title>
        <authorList>
            <person name="Corretto E."/>
        </authorList>
    </citation>
    <scope>NUCLEOTIDE SEQUENCE [LARGE SCALE GENOMIC DNA]</scope>
    <source>
        <strain evidence="3 4">SA35</strain>
    </source>
</reference>
<comment type="caution">
    <text evidence="3">The sequence shown here is derived from an EMBL/GenBank/DDBJ whole genome shotgun (WGS) entry which is preliminary data.</text>
</comment>
<evidence type="ECO:0000313" key="4">
    <source>
        <dbReference type="Proteomes" id="UP000033900"/>
    </source>
</evidence>
<feature type="binding site" evidence="1">
    <location>
        <position position="103"/>
    </location>
    <ligand>
        <name>substrate</name>
    </ligand>
</feature>
<proteinExistence type="predicted"/>
<dbReference type="PATRIC" id="fig|273678.4.peg.1719"/>
<dbReference type="GO" id="GO:0004619">
    <property type="term" value="F:phosphoglycerate mutase activity"/>
    <property type="evidence" value="ECO:0007669"/>
    <property type="project" value="UniProtKB-EC"/>
</dbReference>
<dbReference type="Proteomes" id="UP000033900">
    <property type="component" value="Unassembled WGS sequence"/>
</dbReference>
<accession>A0A0M2HMU8</accession>
<dbReference type="AlphaFoldDB" id="A0A0M2HMU8"/>
<dbReference type="CDD" id="cd07067">
    <property type="entry name" value="HP_PGM_like"/>
    <property type="match status" value="1"/>
</dbReference>
<keyword evidence="4" id="KW-1185">Reference proteome</keyword>
<dbReference type="InterPro" id="IPR050275">
    <property type="entry name" value="PGM_Phosphatase"/>
</dbReference>
<name>A0A0M2HMU8_9MICO</name>
<protein>
    <submittedName>
        <fullName evidence="3">2,3-bisphosphoglycerate-dependent phosphoglycerate mutase</fullName>
        <ecNumber evidence="3">5.4.2.11</ecNumber>
    </submittedName>
</protein>